<dbReference type="SUPFAM" id="SSF51182">
    <property type="entry name" value="RmlC-like cupins"/>
    <property type="match status" value="1"/>
</dbReference>
<dbReference type="Proteomes" id="UP001595945">
    <property type="component" value="Unassembled WGS sequence"/>
</dbReference>
<dbReference type="InterPro" id="IPR014710">
    <property type="entry name" value="RmlC-like_jellyroll"/>
</dbReference>
<evidence type="ECO:0000259" key="2">
    <source>
        <dbReference type="Pfam" id="PF07883"/>
    </source>
</evidence>
<dbReference type="AlphaFoldDB" id="A0ABD5Q335"/>
<dbReference type="Gene3D" id="2.60.120.10">
    <property type="entry name" value="Jelly Rolls"/>
    <property type="match status" value="1"/>
</dbReference>
<dbReference type="GeneID" id="73044695"/>
<keyword evidence="4" id="KW-1185">Reference proteome</keyword>
<dbReference type="InterPro" id="IPR011051">
    <property type="entry name" value="RmlC_Cupin_sf"/>
</dbReference>
<evidence type="ECO:0000256" key="1">
    <source>
        <dbReference type="ARBA" id="ARBA00022723"/>
    </source>
</evidence>
<dbReference type="InterPro" id="IPR013096">
    <property type="entry name" value="Cupin_2"/>
</dbReference>
<keyword evidence="1" id="KW-0479">Metal-binding</keyword>
<dbReference type="InterPro" id="IPR051610">
    <property type="entry name" value="GPI/OXD"/>
</dbReference>
<comment type="caution">
    <text evidence="3">The sequence shown here is derived from an EMBL/GenBank/DDBJ whole genome shotgun (WGS) entry which is preliminary data.</text>
</comment>
<dbReference type="Pfam" id="PF07883">
    <property type="entry name" value="Cupin_2"/>
    <property type="match status" value="1"/>
</dbReference>
<accession>A0ABD5Q335</accession>
<dbReference type="EMBL" id="JBHSHT010000001">
    <property type="protein sequence ID" value="MFC4824616.1"/>
    <property type="molecule type" value="Genomic_DNA"/>
</dbReference>
<evidence type="ECO:0000313" key="4">
    <source>
        <dbReference type="Proteomes" id="UP001595945"/>
    </source>
</evidence>
<evidence type="ECO:0000313" key="3">
    <source>
        <dbReference type="EMBL" id="MFC4824616.1"/>
    </source>
</evidence>
<organism evidence="3 4">
    <name type="scientific">Halorussus aquaticus</name>
    <dbReference type="NCBI Taxonomy" id="2953748"/>
    <lineage>
        <taxon>Archaea</taxon>
        <taxon>Methanobacteriati</taxon>
        <taxon>Methanobacteriota</taxon>
        <taxon>Stenosarchaea group</taxon>
        <taxon>Halobacteria</taxon>
        <taxon>Halobacteriales</taxon>
        <taxon>Haladaptataceae</taxon>
        <taxon>Halorussus</taxon>
    </lineage>
</organism>
<protein>
    <submittedName>
        <fullName evidence="3">Cupin domain-containing protein</fullName>
    </submittedName>
</protein>
<proteinExistence type="predicted"/>
<name>A0ABD5Q335_9EURY</name>
<dbReference type="PANTHER" id="PTHR35848:SF9">
    <property type="entry name" value="SLL1358 PROTEIN"/>
    <property type="match status" value="1"/>
</dbReference>
<dbReference type="RefSeq" id="WP_254269654.1">
    <property type="nucleotide sequence ID" value="NZ_CP100400.1"/>
</dbReference>
<dbReference type="PANTHER" id="PTHR35848">
    <property type="entry name" value="OXALATE-BINDING PROTEIN"/>
    <property type="match status" value="1"/>
</dbReference>
<sequence>MSYTKVDSRDVEPVGEGLRFLRDPLDCEKLGVSILDADPGWTGKEHDHAEDGQEEVYVLIDGAATVTVEGEDVELTAGEAVRIPAEATRQIHNGDTESKFVLVGASGEE</sequence>
<dbReference type="GO" id="GO:0046872">
    <property type="term" value="F:metal ion binding"/>
    <property type="evidence" value="ECO:0007669"/>
    <property type="project" value="UniProtKB-KW"/>
</dbReference>
<reference evidence="3 4" key="1">
    <citation type="journal article" date="2019" name="Int. J. Syst. Evol. Microbiol.">
        <title>The Global Catalogue of Microorganisms (GCM) 10K type strain sequencing project: providing services to taxonomists for standard genome sequencing and annotation.</title>
        <authorList>
            <consortium name="The Broad Institute Genomics Platform"/>
            <consortium name="The Broad Institute Genome Sequencing Center for Infectious Disease"/>
            <person name="Wu L."/>
            <person name="Ma J."/>
        </authorList>
    </citation>
    <scope>NUCLEOTIDE SEQUENCE [LARGE SCALE GENOMIC DNA]</scope>
    <source>
        <strain evidence="3 4">XZYJ18</strain>
    </source>
</reference>
<gene>
    <name evidence="3" type="ORF">ACFO9K_10095</name>
</gene>
<feature type="domain" description="Cupin type-2" evidence="2">
    <location>
        <begin position="37"/>
        <end position="101"/>
    </location>
</feature>